<keyword evidence="6" id="KW-0456">Lyase</keyword>
<dbReference type="AlphaFoldDB" id="A0A0K1EEY9"/>
<dbReference type="PANTHER" id="PTHR12639:SF7">
    <property type="entry name" value="HTTM DOMAIN-CONTAINING PROTEIN"/>
    <property type="match status" value="1"/>
</dbReference>
<dbReference type="GO" id="GO:0019842">
    <property type="term" value="F:vitamin binding"/>
    <property type="evidence" value="ECO:0007669"/>
    <property type="project" value="TreeGrafter"/>
</dbReference>
<evidence type="ECO:0000256" key="6">
    <source>
        <dbReference type="ARBA" id="ARBA00023239"/>
    </source>
</evidence>
<dbReference type="Proteomes" id="UP000067626">
    <property type="component" value="Chromosome"/>
</dbReference>
<feature type="transmembrane region" description="Helical" evidence="7">
    <location>
        <begin position="30"/>
        <end position="49"/>
    </location>
</feature>
<dbReference type="Pfam" id="PF05090">
    <property type="entry name" value="HTTM"/>
    <property type="match status" value="1"/>
</dbReference>
<keyword evidence="5" id="KW-1015">Disulfide bond</keyword>
<feature type="transmembrane region" description="Helical" evidence="7">
    <location>
        <begin position="262"/>
        <end position="282"/>
    </location>
</feature>
<dbReference type="InterPro" id="IPR053934">
    <property type="entry name" value="HTTM_dom"/>
</dbReference>
<evidence type="ECO:0000256" key="1">
    <source>
        <dbReference type="ARBA" id="ARBA00004127"/>
    </source>
</evidence>
<dbReference type="SMART" id="SM00752">
    <property type="entry name" value="HTTM"/>
    <property type="match status" value="1"/>
</dbReference>
<dbReference type="KEGG" id="ccro:CMC5_035660"/>
<feature type="domain" description="HTTM-like" evidence="8">
    <location>
        <begin position="25"/>
        <end position="285"/>
    </location>
</feature>
<evidence type="ECO:0000256" key="4">
    <source>
        <dbReference type="ARBA" id="ARBA00023136"/>
    </source>
</evidence>
<feature type="transmembrane region" description="Helical" evidence="7">
    <location>
        <begin position="87"/>
        <end position="118"/>
    </location>
</feature>
<evidence type="ECO:0000256" key="2">
    <source>
        <dbReference type="ARBA" id="ARBA00022692"/>
    </source>
</evidence>
<dbReference type="RefSeq" id="WP_082362564.1">
    <property type="nucleotide sequence ID" value="NZ_CP012159.1"/>
</dbReference>
<dbReference type="InterPro" id="IPR007782">
    <property type="entry name" value="VKG_COase"/>
</dbReference>
<keyword evidence="4 7" id="KW-0472">Membrane</keyword>
<dbReference type="OrthoDB" id="341137at2"/>
<organism evidence="9 10">
    <name type="scientific">Chondromyces crocatus</name>
    <dbReference type="NCBI Taxonomy" id="52"/>
    <lineage>
        <taxon>Bacteria</taxon>
        <taxon>Pseudomonadati</taxon>
        <taxon>Myxococcota</taxon>
        <taxon>Polyangia</taxon>
        <taxon>Polyangiales</taxon>
        <taxon>Polyangiaceae</taxon>
        <taxon>Chondromyces</taxon>
    </lineage>
</organism>
<dbReference type="PATRIC" id="fig|52.7.peg.3926"/>
<dbReference type="EMBL" id="CP012159">
    <property type="protein sequence ID" value="AKT39419.1"/>
    <property type="molecule type" value="Genomic_DNA"/>
</dbReference>
<dbReference type="STRING" id="52.CMC5_035660"/>
<dbReference type="GO" id="GO:0008488">
    <property type="term" value="F:gamma-glutamyl carboxylase activity"/>
    <property type="evidence" value="ECO:0007669"/>
    <property type="project" value="InterPro"/>
</dbReference>
<sequence>MTEEEGAAPRGLRRDWLTRVRAVLLAPKDAASLAAFRILFGILGFVSALRFQVYGWVDQLFVEPQFTFHYFGAAWVRQLGPTATHALFGALTVLSACVALGLFYRPAIFLVFLGFTYVQLLDVTNYLNHYVLFSLLAALMTLMPLNGKWSIDALLFPRLRRETFPTWCTYLLRFQVGTVYTCAGLAKVTEDWLVHAQPLQIWLAARTDTPLIGPLLTLPGAGHVMSWAGCLFDLSVAWFLLFGRTRPFAYVAVLVFHALTKMLFPIGMFPAIMVVAATVFFAPSWPRRYLRHIPWLRGAQDAPIDGAEAPASTRRPAAPPTHAPTMKLKLALGLGAVYMAIQIFLPLRTHLYGGNVLWHEQGMRFSWRVMVREKNGSVTYRLTHPETGRVTEVHPRKYLDQRQQREFSTQPDLILQLAQHIARDVGNREGVRPIVQVDAIASLNGRRAARLIDPEVDLASISDSLARAAWILPAPTEPPPAIRPVAWKSASSAAFP</sequence>
<dbReference type="GO" id="GO:0012505">
    <property type="term" value="C:endomembrane system"/>
    <property type="evidence" value="ECO:0007669"/>
    <property type="project" value="UniProtKB-SubCell"/>
</dbReference>
<evidence type="ECO:0000313" key="10">
    <source>
        <dbReference type="Proteomes" id="UP000067626"/>
    </source>
</evidence>
<feature type="transmembrane region" description="Helical" evidence="7">
    <location>
        <begin position="130"/>
        <end position="151"/>
    </location>
</feature>
<keyword evidence="10" id="KW-1185">Reference proteome</keyword>
<evidence type="ECO:0000256" key="5">
    <source>
        <dbReference type="ARBA" id="ARBA00023157"/>
    </source>
</evidence>
<dbReference type="PANTHER" id="PTHR12639">
    <property type="entry name" value="VITAMIN K-DEPENDENT GAMMA-CARBOXYLASE"/>
    <property type="match status" value="1"/>
</dbReference>
<dbReference type="InterPro" id="IPR011020">
    <property type="entry name" value="HTTM-like"/>
</dbReference>
<evidence type="ECO:0000256" key="3">
    <source>
        <dbReference type="ARBA" id="ARBA00022989"/>
    </source>
</evidence>
<dbReference type="Pfam" id="PF22777">
    <property type="entry name" value="VKGC_lumenal_dom"/>
    <property type="match status" value="1"/>
</dbReference>
<evidence type="ECO:0000259" key="8">
    <source>
        <dbReference type="SMART" id="SM00752"/>
    </source>
</evidence>
<comment type="subcellular location">
    <subcellularLocation>
        <location evidence="1">Endomembrane system</location>
        <topology evidence="1">Multi-pass membrane protein</topology>
    </subcellularLocation>
</comment>
<protein>
    <submittedName>
        <fullName evidence="9">Type I deoxyribonuclease HsdR</fullName>
    </submittedName>
</protein>
<evidence type="ECO:0000313" key="9">
    <source>
        <dbReference type="EMBL" id="AKT39419.1"/>
    </source>
</evidence>
<dbReference type="InterPro" id="IPR053935">
    <property type="entry name" value="VKGC_lumenal_dom"/>
</dbReference>
<feature type="transmembrane region" description="Helical" evidence="7">
    <location>
        <begin position="224"/>
        <end position="242"/>
    </location>
</feature>
<name>A0A0K1EEY9_CHOCO</name>
<accession>A0A0K1EEY9</accession>
<reference evidence="9 10" key="1">
    <citation type="submission" date="2015-07" db="EMBL/GenBank/DDBJ databases">
        <title>Genome analysis of myxobacterium Chondromyces crocatus Cm c5 reveals a high potential for natural compound synthesis and the genetic basis for the loss of fruiting body formation.</title>
        <authorList>
            <person name="Zaburannyi N."/>
            <person name="Bunk B."/>
            <person name="Maier J."/>
            <person name="Overmann J."/>
            <person name="Mueller R."/>
        </authorList>
    </citation>
    <scope>NUCLEOTIDE SEQUENCE [LARGE SCALE GENOMIC DNA]</scope>
    <source>
        <strain evidence="9 10">Cm c5</strain>
    </source>
</reference>
<evidence type="ECO:0000256" key="7">
    <source>
        <dbReference type="SAM" id="Phobius"/>
    </source>
</evidence>
<gene>
    <name evidence="9" type="primary">hsdR</name>
    <name evidence="9" type="ORF">CMC5_035660</name>
</gene>
<keyword evidence="3 7" id="KW-1133">Transmembrane helix</keyword>
<proteinExistence type="predicted"/>
<keyword evidence="2 7" id="KW-0812">Transmembrane</keyword>